<keyword evidence="3" id="KW-1185">Reference proteome</keyword>
<dbReference type="AlphaFoldDB" id="H8L2G8"/>
<proteinExistence type="predicted"/>
<organism evidence="2 3">
    <name type="scientific">Frateuria aurantia (strain ATCC 33424 / DSM 6220 / KCTC 2777 / LMG 1558 / NBRC 3245 / NCIMB 13370)</name>
    <name type="common">Acetobacter aurantius</name>
    <dbReference type="NCBI Taxonomy" id="767434"/>
    <lineage>
        <taxon>Bacteria</taxon>
        <taxon>Pseudomonadati</taxon>
        <taxon>Pseudomonadota</taxon>
        <taxon>Gammaproteobacteria</taxon>
        <taxon>Lysobacterales</taxon>
        <taxon>Rhodanobacteraceae</taxon>
        <taxon>Frateuria</taxon>
    </lineage>
</organism>
<sequence>MPGGNLMGDWFDLAKEKGFPRLTKSSSRITSTETSRYNCLAWAANVENRWWWPYGDAWWPENVPRTLDIDSLKAAYRTVGFVDCNDGLLEADIEKIALYALNSEFTHAARQLPSGKWASKMGHSHDIEHDCVTTVEGGIYGECVAYMCRRRAID</sequence>
<dbReference type="HOGENOM" id="CLU_145258_0_0_6"/>
<protein>
    <recommendedName>
        <fullName evidence="1">DUF7689 domain-containing protein</fullName>
    </recommendedName>
</protein>
<accession>H8L2G8</accession>
<dbReference type="Proteomes" id="UP000005234">
    <property type="component" value="Chromosome"/>
</dbReference>
<dbReference type="InterPro" id="IPR056106">
    <property type="entry name" value="DUF7689"/>
</dbReference>
<evidence type="ECO:0000313" key="3">
    <source>
        <dbReference type="Proteomes" id="UP000005234"/>
    </source>
</evidence>
<name>H8L2G8_FRAAD</name>
<dbReference type="EMBL" id="CP003350">
    <property type="protein sequence ID" value="AFC85435.1"/>
    <property type="molecule type" value="Genomic_DNA"/>
</dbReference>
<dbReference type="KEGG" id="fau:Fraau_0970"/>
<evidence type="ECO:0000259" key="1">
    <source>
        <dbReference type="Pfam" id="PF24738"/>
    </source>
</evidence>
<dbReference type="eggNOG" id="COG3501">
    <property type="taxonomic scope" value="Bacteria"/>
</dbReference>
<evidence type="ECO:0000313" key="2">
    <source>
        <dbReference type="EMBL" id="AFC85435.1"/>
    </source>
</evidence>
<dbReference type="Pfam" id="PF24738">
    <property type="entry name" value="DUF7689"/>
    <property type="match status" value="1"/>
</dbReference>
<gene>
    <name evidence="2" type="ordered locus">Fraau_0970</name>
</gene>
<feature type="domain" description="DUF7689" evidence="1">
    <location>
        <begin position="28"/>
        <end position="148"/>
    </location>
</feature>
<reference evidence="2" key="1">
    <citation type="submission" date="2012-02" db="EMBL/GenBank/DDBJ databases">
        <title>The complete genome of Frateuria aurantia DSM 6220.</title>
        <authorList>
            <consortium name="US DOE Joint Genome Institute (JGI-PGF)"/>
            <person name="Lucas S."/>
            <person name="Copeland A."/>
            <person name="Lapidus A."/>
            <person name="Glavina del Rio T."/>
            <person name="Dalin E."/>
            <person name="Tice H."/>
            <person name="Bruce D."/>
            <person name="Goodwin L."/>
            <person name="Pitluck S."/>
            <person name="Peters L."/>
            <person name="Ovchinnikova G."/>
            <person name="Teshima H."/>
            <person name="Kyrpides N."/>
            <person name="Mavromatis K."/>
            <person name="Ivanova N."/>
            <person name="Brettin T."/>
            <person name="Detter J.C."/>
            <person name="Han C."/>
            <person name="Larimer F."/>
            <person name="Land M."/>
            <person name="Hauser L."/>
            <person name="Markowitz V."/>
            <person name="Cheng J.-F."/>
            <person name="Hugenholtz P."/>
            <person name="Woyke T."/>
            <person name="Wu D."/>
            <person name="Brambilla E."/>
            <person name="Klenk H.-P."/>
            <person name="Eisen J.A."/>
        </authorList>
    </citation>
    <scope>NUCLEOTIDE SEQUENCE</scope>
    <source>
        <strain evidence="2">DSM 6220</strain>
    </source>
</reference>